<feature type="chain" id="PRO_5031427483" evidence="2">
    <location>
        <begin position="24"/>
        <end position="171"/>
    </location>
</feature>
<evidence type="ECO:0000256" key="1">
    <source>
        <dbReference type="SAM" id="Phobius"/>
    </source>
</evidence>
<reference evidence="3" key="1">
    <citation type="submission" date="2021-01" db="EMBL/GenBank/DDBJ databases">
        <authorList>
            <person name="Corre E."/>
            <person name="Pelletier E."/>
            <person name="Niang G."/>
            <person name="Scheremetjew M."/>
            <person name="Finn R."/>
            <person name="Kale V."/>
            <person name="Holt S."/>
            <person name="Cochrane G."/>
            <person name="Meng A."/>
            <person name="Brown T."/>
            <person name="Cohen L."/>
        </authorList>
    </citation>
    <scope>NUCLEOTIDE SEQUENCE</scope>
    <source>
        <strain evidence="3">CCMP2078</strain>
    </source>
</reference>
<dbReference type="AlphaFoldDB" id="A0A7R9U2Y0"/>
<keyword evidence="1" id="KW-0812">Transmembrane</keyword>
<feature type="transmembrane region" description="Helical" evidence="1">
    <location>
        <begin position="145"/>
        <end position="164"/>
    </location>
</feature>
<feature type="signal peptide" evidence="2">
    <location>
        <begin position="1"/>
        <end position="23"/>
    </location>
</feature>
<organism evidence="3">
    <name type="scientific">Pinguiococcus pyrenoidosus</name>
    <dbReference type="NCBI Taxonomy" id="172671"/>
    <lineage>
        <taxon>Eukaryota</taxon>
        <taxon>Sar</taxon>
        <taxon>Stramenopiles</taxon>
        <taxon>Ochrophyta</taxon>
        <taxon>Pinguiophyceae</taxon>
        <taxon>Pinguiochrysidales</taxon>
        <taxon>Pinguiochrysidaceae</taxon>
        <taxon>Pinguiococcus</taxon>
    </lineage>
</organism>
<accession>A0A7R9U2Y0</accession>
<gene>
    <name evidence="3" type="ORF">PPYR1160_LOCUS2390</name>
</gene>
<evidence type="ECO:0000313" key="3">
    <source>
        <dbReference type="EMBL" id="CAD8252898.1"/>
    </source>
</evidence>
<name>A0A7R9U2Y0_9STRA</name>
<evidence type="ECO:0000256" key="2">
    <source>
        <dbReference type="SAM" id="SignalP"/>
    </source>
</evidence>
<protein>
    <submittedName>
        <fullName evidence="3">Uncharacterized protein</fullName>
    </submittedName>
</protein>
<keyword evidence="2" id="KW-0732">Signal</keyword>
<dbReference type="EMBL" id="HBEA01003205">
    <property type="protein sequence ID" value="CAD8252898.1"/>
    <property type="molecule type" value="Transcribed_RNA"/>
</dbReference>
<sequence length="171" mass="18395">MRVTAALPLFAVLLASGLRPLQAYVARHASLKRHRLASRLYNANEDASISPPAAETSSSGSEMNELERDIAALRRRETSVARTRAQDEPEGGLKDFARGAFAKILLADFVLVLGFLGWFIVGVLQKYVGGGASPILDSFRASFETLVQPALGLLMGGTLLGGLLEKLKEDK</sequence>
<proteinExistence type="predicted"/>
<feature type="transmembrane region" description="Helical" evidence="1">
    <location>
        <begin position="100"/>
        <end position="124"/>
    </location>
</feature>
<keyword evidence="1" id="KW-1133">Transmembrane helix</keyword>
<keyword evidence="1" id="KW-0472">Membrane</keyword>